<evidence type="ECO:0000259" key="1">
    <source>
        <dbReference type="Pfam" id="PF01636"/>
    </source>
</evidence>
<comment type="caution">
    <text evidence="2">The sequence shown here is derived from an EMBL/GenBank/DDBJ whole genome shotgun (WGS) entry which is preliminary data.</text>
</comment>
<reference evidence="2" key="1">
    <citation type="journal article" date="2014" name="Int. J. Syst. Evol. Microbiol.">
        <title>Complete genome sequence of Corynebacterium casei LMG S-19264T (=DSM 44701T), isolated from a smear-ripened cheese.</title>
        <authorList>
            <consortium name="US DOE Joint Genome Institute (JGI-PGF)"/>
            <person name="Walter F."/>
            <person name="Albersmeier A."/>
            <person name="Kalinowski J."/>
            <person name="Ruckert C."/>
        </authorList>
    </citation>
    <scope>NUCLEOTIDE SEQUENCE</scope>
    <source>
        <strain evidence="2">JCM 4834</strain>
    </source>
</reference>
<dbReference type="SUPFAM" id="SSF56112">
    <property type="entry name" value="Protein kinase-like (PK-like)"/>
    <property type="match status" value="1"/>
</dbReference>
<accession>A0A918RCN6</accession>
<dbReference type="InterPro" id="IPR002575">
    <property type="entry name" value="Aminoglycoside_PTrfase"/>
</dbReference>
<reference evidence="2" key="2">
    <citation type="submission" date="2020-09" db="EMBL/GenBank/DDBJ databases">
        <authorList>
            <person name="Sun Q."/>
            <person name="Ohkuma M."/>
        </authorList>
    </citation>
    <scope>NUCLEOTIDE SEQUENCE</scope>
    <source>
        <strain evidence="2">JCM 4834</strain>
    </source>
</reference>
<proteinExistence type="predicted"/>
<dbReference type="InterPro" id="IPR051678">
    <property type="entry name" value="AGP_Transferase"/>
</dbReference>
<sequence>MTTQDPAPSPAVLAEACHTAGIDPTGAEPIRIAENETWRLPTGVIARIARPGQLDAATRELRVARWLLDHNIPTVRPLCLPQPAQAAGRPVTFWEELPPHEHGSTTEVARTLKALHALPLPAFDVGRLDPFVRIPQRLAAATTLDERDRHWLLALQADLSQRWTRGLPAGLPPAVVHGDAWPGNIVRTAQGTVLMDLERCAVGPREWDLTSTAVRARTTGAVSPADYEQFCEAYGHDVTQWDGYEVLAGARELRMVTYAAQHAATHPAWQQQAQYRVDCLRGRHGPRPWQWRGIM</sequence>
<feature type="domain" description="Aminoglycoside phosphotransferase" evidence="1">
    <location>
        <begin position="30"/>
        <end position="244"/>
    </location>
</feature>
<dbReference type="PANTHER" id="PTHR21310">
    <property type="entry name" value="AMINOGLYCOSIDE PHOSPHOTRANSFERASE-RELATED-RELATED"/>
    <property type="match status" value="1"/>
</dbReference>
<evidence type="ECO:0000313" key="2">
    <source>
        <dbReference type="EMBL" id="GGZ95035.1"/>
    </source>
</evidence>
<evidence type="ECO:0000313" key="3">
    <source>
        <dbReference type="Proteomes" id="UP000634660"/>
    </source>
</evidence>
<dbReference type="AlphaFoldDB" id="A0A918RCN6"/>
<organism evidence="2 3">
    <name type="scientific">Streptomyces subrutilus</name>
    <dbReference type="NCBI Taxonomy" id="36818"/>
    <lineage>
        <taxon>Bacteria</taxon>
        <taxon>Bacillati</taxon>
        <taxon>Actinomycetota</taxon>
        <taxon>Actinomycetes</taxon>
        <taxon>Kitasatosporales</taxon>
        <taxon>Streptomycetaceae</taxon>
        <taxon>Streptomyces</taxon>
    </lineage>
</organism>
<dbReference type="Proteomes" id="UP000634660">
    <property type="component" value="Unassembled WGS sequence"/>
</dbReference>
<dbReference type="EMBL" id="BMVX01000038">
    <property type="protein sequence ID" value="GGZ95035.1"/>
    <property type="molecule type" value="Genomic_DNA"/>
</dbReference>
<dbReference type="PANTHER" id="PTHR21310:SF40">
    <property type="entry name" value="AMINOGLYCOSIDE PHOSPHOTRANSFERASE DOMAIN-CONTAINING PROTEIN-RELATED"/>
    <property type="match status" value="1"/>
</dbReference>
<dbReference type="RefSeq" id="WP_189829119.1">
    <property type="nucleotide sequence ID" value="NZ_BMVX01000038.1"/>
</dbReference>
<name>A0A918RCN6_9ACTN</name>
<dbReference type="Gene3D" id="3.90.1200.10">
    <property type="match status" value="1"/>
</dbReference>
<gene>
    <name evidence="2" type="ORF">GCM10010371_63650</name>
</gene>
<dbReference type="Pfam" id="PF01636">
    <property type="entry name" value="APH"/>
    <property type="match status" value="1"/>
</dbReference>
<protein>
    <submittedName>
        <fullName evidence="2">Aminoglycoside phosphotransferase</fullName>
    </submittedName>
</protein>
<dbReference type="InterPro" id="IPR011009">
    <property type="entry name" value="Kinase-like_dom_sf"/>
</dbReference>